<sequence>MAGGREIDKIVATKPRPLEMQVLCLGLSRTSTMTMYTALNKLGYRSYHMLEAPKPYNKRYRHINCWREALKFKVHGIGQKYGPEDFDKLLQEYSAVTDMPCVNFAAELVAAFPNSKIVLIQREPSSWVKSVETSIYSILSWRIWPFLIWLDPVGADAFLRRINLDERHLGRVGCTT</sequence>
<comment type="caution">
    <text evidence="1">The sequence shown here is derived from an EMBL/GenBank/DDBJ whole genome shotgun (WGS) entry which is preliminary data.</text>
</comment>
<organism evidence="1 2">
    <name type="scientific">Hymenoscyphus albidus</name>
    <dbReference type="NCBI Taxonomy" id="595503"/>
    <lineage>
        <taxon>Eukaryota</taxon>
        <taxon>Fungi</taxon>
        <taxon>Dikarya</taxon>
        <taxon>Ascomycota</taxon>
        <taxon>Pezizomycotina</taxon>
        <taxon>Leotiomycetes</taxon>
        <taxon>Helotiales</taxon>
        <taxon>Helotiaceae</taxon>
        <taxon>Hymenoscyphus</taxon>
    </lineage>
</organism>
<proteinExistence type="predicted"/>
<dbReference type="SUPFAM" id="SSF52540">
    <property type="entry name" value="P-loop containing nucleoside triphosphate hydrolases"/>
    <property type="match status" value="1"/>
</dbReference>
<dbReference type="AlphaFoldDB" id="A0A9N9LCR4"/>
<name>A0A9N9LCR4_9HELO</name>
<evidence type="ECO:0008006" key="3">
    <source>
        <dbReference type="Google" id="ProtNLM"/>
    </source>
</evidence>
<dbReference type="Proteomes" id="UP000701801">
    <property type="component" value="Unassembled WGS sequence"/>
</dbReference>
<accession>A0A9N9LCR4</accession>
<evidence type="ECO:0000313" key="1">
    <source>
        <dbReference type="EMBL" id="CAG8970810.1"/>
    </source>
</evidence>
<gene>
    <name evidence="1" type="ORF">HYALB_00001597</name>
</gene>
<keyword evidence="2" id="KW-1185">Reference proteome</keyword>
<dbReference type="EMBL" id="CAJVRM010000002">
    <property type="protein sequence ID" value="CAG8970810.1"/>
    <property type="molecule type" value="Genomic_DNA"/>
</dbReference>
<dbReference type="PANTHER" id="PTHR36978">
    <property type="entry name" value="P-LOOP CONTAINING NUCLEOTIDE TRIPHOSPHATE HYDROLASE"/>
    <property type="match status" value="1"/>
</dbReference>
<dbReference type="InterPro" id="IPR027417">
    <property type="entry name" value="P-loop_NTPase"/>
</dbReference>
<dbReference type="Pfam" id="PF17784">
    <property type="entry name" value="Sulfotransfer_4"/>
    <property type="match status" value="1"/>
</dbReference>
<evidence type="ECO:0000313" key="2">
    <source>
        <dbReference type="Proteomes" id="UP000701801"/>
    </source>
</evidence>
<reference evidence="1" key="1">
    <citation type="submission" date="2021-07" db="EMBL/GenBank/DDBJ databases">
        <authorList>
            <person name="Durling M."/>
        </authorList>
    </citation>
    <scope>NUCLEOTIDE SEQUENCE</scope>
</reference>
<dbReference type="PANTHER" id="PTHR36978:SF4">
    <property type="entry name" value="P-LOOP CONTAINING NUCLEOSIDE TRIPHOSPHATE HYDROLASE PROTEIN"/>
    <property type="match status" value="1"/>
</dbReference>
<protein>
    <recommendedName>
        <fullName evidence="3">NAD dependent epimerase/dehydratase</fullName>
    </recommendedName>
</protein>
<dbReference type="OrthoDB" id="408152at2759"/>
<dbReference type="Gene3D" id="3.40.50.300">
    <property type="entry name" value="P-loop containing nucleotide triphosphate hydrolases"/>
    <property type="match status" value="1"/>
</dbReference>
<dbReference type="InterPro" id="IPR040632">
    <property type="entry name" value="Sulfotransfer_4"/>
</dbReference>